<name>A0A660DVN9_9LACO</name>
<sequence length="78" mass="8718">MKTDAEIVEIGGELGLKLPAEIIRNLDLQVGQVIQVTHDMTNTLTLQDHDISPDFMRGVEAAVAEYRDALKMLRTRPD</sequence>
<dbReference type="RefSeq" id="WP_130851367.1">
    <property type="nucleotide sequence ID" value="NZ_UYIG01000013.1"/>
</dbReference>
<organism evidence="1 2">
    <name type="scientific">Lactiplantibacillus mudanjiangensis</name>
    <dbReference type="NCBI Taxonomy" id="1296538"/>
    <lineage>
        <taxon>Bacteria</taxon>
        <taxon>Bacillati</taxon>
        <taxon>Bacillota</taxon>
        <taxon>Bacilli</taxon>
        <taxon>Lactobacillales</taxon>
        <taxon>Lactobacillaceae</taxon>
        <taxon>Lactiplantibacillus</taxon>
    </lineage>
</organism>
<protein>
    <recommendedName>
        <fullName evidence="3">SpoVT-AbrB domain-containing protein</fullName>
    </recommendedName>
</protein>
<dbReference type="AlphaFoldDB" id="A0A660DVN9"/>
<reference evidence="1 2" key="1">
    <citation type="submission" date="2018-11" db="EMBL/GenBank/DDBJ databases">
        <authorList>
            <person name="Wuyts S."/>
        </authorList>
    </citation>
    <scope>NUCLEOTIDE SEQUENCE [LARGE SCALE GENOMIC DNA]</scope>
    <source>
        <strain evidence="1">Lactobacillus mudanjiangensis AMBF249</strain>
    </source>
</reference>
<evidence type="ECO:0000313" key="2">
    <source>
        <dbReference type="Proteomes" id="UP000289996"/>
    </source>
</evidence>
<dbReference type="EMBL" id="UYIG01000013">
    <property type="protein sequence ID" value="VDG27348.1"/>
    <property type="molecule type" value="Genomic_DNA"/>
</dbReference>
<dbReference type="InterPro" id="IPR037914">
    <property type="entry name" value="SpoVT-AbrB_sf"/>
</dbReference>
<proteinExistence type="predicted"/>
<dbReference type="OrthoDB" id="2298737at2"/>
<dbReference type="Proteomes" id="UP000289996">
    <property type="component" value="Unassembled WGS sequence"/>
</dbReference>
<keyword evidence="2" id="KW-1185">Reference proteome</keyword>
<dbReference type="SUPFAM" id="SSF89447">
    <property type="entry name" value="AbrB/MazE/MraZ-like"/>
    <property type="match status" value="1"/>
</dbReference>
<accession>A0A660DVN9</accession>
<evidence type="ECO:0008006" key="3">
    <source>
        <dbReference type="Google" id="ProtNLM"/>
    </source>
</evidence>
<evidence type="ECO:0000313" key="1">
    <source>
        <dbReference type="EMBL" id="VDG27348.1"/>
    </source>
</evidence>
<gene>
    <name evidence="1" type="ORF">MUDAN_MDHGFNIF_02237</name>
</gene>